<protein>
    <submittedName>
        <fullName evidence="9">Respiratory supercomplex factor 1, mitochondrial</fullName>
    </submittedName>
</protein>
<dbReference type="PANTHER" id="PTHR12297">
    <property type="entry name" value="HYPOXIA-INDUCBILE GENE 1 HIG1 -RELATED"/>
    <property type="match status" value="1"/>
</dbReference>
<reference evidence="9 10" key="1">
    <citation type="submission" date="2021-08" db="EMBL/GenBank/DDBJ databases">
        <title>Draft Genome Sequence of Phanerochaete sordida strain YK-624.</title>
        <authorList>
            <person name="Mori T."/>
            <person name="Dohra H."/>
            <person name="Suzuki T."/>
            <person name="Kawagishi H."/>
            <person name="Hirai H."/>
        </authorList>
    </citation>
    <scope>NUCLEOTIDE SEQUENCE [LARGE SCALE GENOMIC DNA]</scope>
    <source>
        <strain evidence="9 10">YK-624</strain>
    </source>
</reference>
<keyword evidence="2 7" id="KW-0812">Transmembrane</keyword>
<evidence type="ECO:0000259" key="8">
    <source>
        <dbReference type="PROSITE" id="PS51503"/>
    </source>
</evidence>
<dbReference type="AlphaFoldDB" id="A0A9P3GED8"/>
<keyword evidence="10" id="KW-1185">Reference proteome</keyword>
<evidence type="ECO:0000256" key="6">
    <source>
        <dbReference type="SAM" id="MobiDB-lite"/>
    </source>
</evidence>
<proteinExistence type="predicted"/>
<dbReference type="OrthoDB" id="6604018at2759"/>
<dbReference type="PROSITE" id="PS51503">
    <property type="entry name" value="HIG1"/>
    <property type="match status" value="1"/>
</dbReference>
<name>A0A9P3GED8_9APHY</name>
<evidence type="ECO:0000313" key="10">
    <source>
        <dbReference type="Proteomes" id="UP000703269"/>
    </source>
</evidence>
<dbReference type="InterPro" id="IPR050355">
    <property type="entry name" value="RCF1"/>
</dbReference>
<comment type="caution">
    <text evidence="9">The sequence shown here is derived from an EMBL/GenBank/DDBJ whole genome shotgun (WGS) entry which is preliminary data.</text>
</comment>
<sequence>MDLLTTVSAQSAQERWQDKLVRKCKEEPYVPIGTALTCFALYMAIRKSGRNGDPKALNRWFRARIMFQGATVAAIVVGSYTLEARKTKEAERLKELEQDPATKERLAFEARLKAAEEAHAFELAMEKAKAEKDPRSMWEKLGLGRGSHKNREAAAAAETTAAPTSSSPTEPAPVAAMAPTTAETVTTASAATTSVPGGTWGWFGMGSKPKEPEKKD</sequence>
<evidence type="ECO:0000256" key="1">
    <source>
        <dbReference type="ARBA" id="ARBA00004325"/>
    </source>
</evidence>
<feature type="transmembrane region" description="Helical" evidence="7">
    <location>
        <begin position="65"/>
        <end position="82"/>
    </location>
</feature>
<evidence type="ECO:0000256" key="2">
    <source>
        <dbReference type="ARBA" id="ARBA00022692"/>
    </source>
</evidence>
<dbReference type="Proteomes" id="UP000703269">
    <property type="component" value="Unassembled WGS sequence"/>
</dbReference>
<dbReference type="GO" id="GO:0031966">
    <property type="term" value="C:mitochondrial membrane"/>
    <property type="evidence" value="ECO:0007669"/>
    <property type="project" value="UniProtKB-SubCell"/>
</dbReference>
<accession>A0A9P3GED8</accession>
<feature type="domain" description="HIG1" evidence="8">
    <location>
        <begin position="1"/>
        <end position="93"/>
    </location>
</feature>
<keyword evidence="3 7" id="KW-1133">Transmembrane helix</keyword>
<dbReference type="Pfam" id="PF04588">
    <property type="entry name" value="HIG_1_N"/>
    <property type="match status" value="1"/>
</dbReference>
<dbReference type="Gene3D" id="6.10.140.1320">
    <property type="match status" value="1"/>
</dbReference>
<feature type="compositionally biased region" description="Low complexity" evidence="6">
    <location>
        <begin position="153"/>
        <end position="196"/>
    </location>
</feature>
<evidence type="ECO:0000313" key="9">
    <source>
        <dbReference type="EMBL" id="GJE93381.1"/>
    </source>
</evidence>
<dbReference type="GO" id="GO:0097250">
    <property type="term" value="P:mitochondrial respirasome assembly"/>
    <property type="evidence" value="ECO:0007669"/>
    <property type="project" value="TreeGrafter"/>
</dbReference>
<dbReference type="PANTHER" id="PTHR12297:SF3">
    <property type="entry name" value="HIG1 DOMAIN FAMILY MEMBER 1A"/>
    <property type="match status" value="1"/>
</dbReference>
<feature type="transmembrane region" description="Helical" evidence="7">
    <location>
        <begin position="29"/>
        <end position="45"/>
    </location>
</feature>
<gene>
    <name evidence="9" type="ORF">PsYK624_095400</name>
</gene>
<comment type="subcellular location">
    <subcellularLocation>
        <location evidence="1">Mitochondrion membrane</location>
    </subcellularLocation>
</comment>
<evidence type="ECO:0000256" key="3">
    <source>
        <dbReference type="ARBA" id="ARBA00022989"/>
    </source>
</evidence>
<dbReference type="EMBL" id="BPQB01000032">
    <property type="protein sequence ID" value="GJE93381.1"/>
    <property type="molecule type" value="Genomic_DNA"/>
</dbReference>
<dbReference type="InterPro" id="IPR007667">
    <property type="entry name" value="Hypoxia_induced_domain"/>
</dbReference>
<organism evidence="9 10">
    <name type="scientific">Phanerochaete sordida</name>
    <dbReference type="NCBI Taxonomy" id="48140"/>
    <lineage>
        <taxon>Eukaryota</taxon>
        <taxon>Fungi</taxon>
        <taxon>Dikarya</taxon>
        <taxon>Basidiomycota</taxon>
        <taxon>Agaricomycotina</taxon>
        <taxon>Agaricomycetes</taxon>
        <taxon>Polyporales</taxon>
        <taxon>Phanerochaetaceae</taxon>
        <taxon>Phanerochaete</taxon>
    </lineage>
</organism>
<keyword evidence="4" id="KW-0496">Mitochondrion</keyword>
<evidence type="ECO:0000256" key="7">
    <source>
        <dbReference type="SAM" id="Phobius"/>
    </source>
</evidence>
<evidence type="ECO:0000256" key="5">
    <source>
        <dbReference type="ARBA" id="ARBA00023136"/>
    </source>
</evidence>
<keyword evidence="5 7" id="KW-0472">Membrane</keyword>
<feature type="region of interest" description="Disordered" evidence="6">
    <location>
        <begin position="132"/>
        <end position="216"/>
    </location>
</feature>
<evidence type="ECO:0000256" key="4">
    <source>
        <dbReference type="ARBA" id="ARBA00023128"/>
    </source>
</evidence>